<gene>
    <name evidence="2" type="primary">LOC142169045</name>
</gene>
<keyword evidence="1" id="KW-1185">Reference proteome</keyword>
<accession>A0AC58SN11</accession>
<dbReference type="Proteomes" id="UP000790787">
    <property type="component" value="Chromosome 14"/>
</dbReference>
<sequence length="205" mass="23839">MTPYEVVYGQKPPPLLPYQPFDSHIDVIDRSLQEREAILRSLKAHLEKAQHIMKVQADKSRIDRSYQVSDWVFIKLQPYRKLSLKNHSYHKLSAKFFGPFKIIAKVGHVAYTLALPPHSKIHPTFHVSLLKKILGAHTASVTLAVIHSDSWHVLLEPEEILDRRLAKKNGKSIAQILVKWMNIAPEGRTWEDLQYFKLKFRFFNP</sequence>
<name>A0AC58SN11_TOBAC</name>
<evidence type="ECO:0000313" key="2">
    <source>
        <dbReference type="RefSeq" id="XP_075086342.1"/>
    </source>
</evidence>
<organism evidence="1 2">
    <name type="scientific">Nicotiana tabacum</name>
    <name type="common">Common tobacco</name>
    <dbReference type="NCBI Taxonomy" id="4097"/>
    <lineage>
        <taxon>Eukaryota</taxon>
        <taxon>Viridiplantae</taxon>
        <taxon>Streptophyta</taxon>
        <taxon>Embryophyta</taxon>
        <taxon>Tracheophyta</taxon>
        <taxon>Spermatophyta</taxon>
        <taxon>Magnoliopsida</taxon>
        <taxon>eudicotyledons</taxon>
        <taxon>Gunneridae</taxon>
        <taxon>Pentapetalae</taxon>
        <taxon>asterids</taxon>
        <taxon>lamiids</taxon>
        <taxon>Solanales</taxon>
        <taxon>Solanaceae</taxon>
        <taxon>Nicotianoideae</taxon>
        <taxon>Nicotianeae</taxon>
        <taxon>Nicotiana</taxon>
    </lineage>
</organism>
<proteinExistence type="predicted"/>
<protein>
    <submittedName>
        <fullName evidence="2">Uncharacterized protein LOC142169045</fullName>
    </submittedName>
</protein>
<evidence type="ECO:0000313" key="1">
    <source>
        <dbReference type="Proteomes" id="UP000790787"/>
    </source>
</evidence>
<reference evidence="2" key="2">
    <citation type="submission" date="2025-08" db="UniProtKB">
        <authorList>
            <consortium name="RefSeq"/>
        </authorList>
    </citation>
    <scope>IDENTIFICATION</scope>
    <source>
        <tissue evidence="2">Leaf</tissue>
    </source>
</reference>
<dbReference type="RefSeq" id="XP_075086342.1">
    <property type="nucleotide sequence ID" value="XM_075230241.1"/>
</dbReference>
<reference evidence="1" key="1">
    <citation type="journal article" date="2014" name="Nat. Commun.">
        <title>The tobacco genome sequence and its comparison with those of tomato and potato.</title>
        <authorList>
            <person name="Sierro N."/>
            <person name="Battey J.N."/>
            <person name="Ouadi S."/>
            <person name="Bakaher N."/>
            <person name="Bovet L."/>
            <person name="Willig A."/>
            <person name="Goepfert S."/>
            <person name="Peitsch M.C."/>
            <person name="Ivanov N.V."/>
        </authorList>
    </citation>
    <scope>NUCLEOTIDE SEQUENCE [LARGE SCALE GENOMIC DNA]</scope>
</reference>